<gene>
    <name evidence="8" type="ORF">J5A65_03270</name>
</gene>
<dbReference type="CDD" id="cd17321">
    <property type="entry name" value="MFS_MMR_MDR_like"/>
    <property type="match status" value="1"/>
</dbReference>
<feature type="compositionally biased region" description="Basic and acidic residues" evidence="5">
    <location>
        <begin position="514"/>
        <end position="526"/>
    </location>
</feature>
<evidence type="ECO:0000256" key="1">
    <source>
        <dbReference type="ARBA" id="ARBA00004651"/>
    </source>
</evidence>
<dbReference type="PRINTS" id="PR01036">
    <property type="entry name" value="TCRTETB"/>
</dbReference>
<sequence length="526" mass="54114">MSLSAQGPGWDPETGHPRRWLILAALGLATFIVQVDLSGLYLALPHLQAELEASPQQLQWVVDAYSLALAGVVLTAGALSDRLGRRRVFLAGLVVFATASAVGAMGQHMDLVIAARAAMGLGGAMFMPGTLSILTQVFPPSSRAQAIGIWGGTSSLGVIVGPLVGGAALQVFDWRAIFWLNVAVALAAFLASMILVPESRDPHPRRVDLPAALLSSAGLLGITYGIISSSENGLWTVPTLGSIIAGGIVLVWFWLHSIRHPDGMFDVAVARTRSFQGASIAAAGVMFTMAGLQFVITQKLQLSLGYGTFLAGLAILPMAAAAVVSSALAPVLAARITSRATMTGGMVLVAAAGAAYGLMQNLDGYLPVLACLILIGLGMGFVMVPAQDVLMSSGPRTRSGLISSMNDTVQEVGTALGIAVVGAVLNLSYTHALRTVAPDAPGGSLSETLGETADPALQHDALEAFATASRQTGLVAAGVALFVAVLIATRLGRVGPGQPEDETGEPEDETGGSESEKNEPAADRTP</sequence>
<dbReference type="SUPFAM" id="SSF103473">
    <property type="entry name" value="MFS general substrate transporter"/>
    <property type="match status" value="1"/>
</dbReference>
<dbReference type="InterPro" id="IPR036259">
    <property type="entry name" value="MFS_trans_sf"/>
</dbReference>
<feature type="transmembrane region" description="Helical" evidence="6">
    <location>
        <begin position="209"/>
        <end position="227"/>
    </location>
</feature>
<dbReference type="RefSeq" id="WP_212325291.1">
    <property type="nucleotide sequence ID" value="NZ_AP024463.1"/>
</dbReference>
<dbReference type="PANTHER" id="PTHR42718:SF42">
    <property type="entry name" value="EXPORT PROTEIN"/>
    <property type="match status" value="1"/>
</dbReference>
<feature type="transmembrane region" description="Helical" evidence="6">
    <location>
        <begin position="176"/>
        <end position="197"/>
    </location>
</feature>
<feature type="transmembrane region" description="Helical" evidence="6">
    <location>
        <begin position="113"/>
        <end position="134"/>
    </location>
</feature>
<organism evidence="8 9">
    <name type="scientific">Arachnia rubra</name>
    <dbReference type="NCBI Taxonomy" id="1547448"/>
    <lineage>
        <taxon>Bacteria</taxon>
        <taxon>Bacillati</taxon>
        <taxon>Actinomycetota</taxon>
        <taxon>Actinomycetes</taxon>
        <taxon>Propionibacteriales</taxon>
        <taxon>Propionibacteriaceae</taxon>
        <taxon>Arachnia</taxon>
    </lineage>
</organism>
<feature type="region of interest" description="Disordered" evidence="5">
    <location>
        <begin position="493"/>
        <end position="526"/>
    </location>
</feature>
<evidence type="ECO:0000256" key="4">
    <source>
        <dbReference type="ARBA" id="ARBA00023136"/>
    </source>
</evidence>
<dbReference type="PANTHER" id="PTHR42718">
    <property type="entry name" value="MAJOR FACILITATOR SUPERFAMILY MULTIDRUG TRANSPORTER MFSC"/>
    <property type="match status" value="1"/>
</dbReference>
<keyword evidence="9" id="KW-1185">Reference proteome</keyword>
<feature type="transmembrane region" description="Helical" evidence="6">
    <location>
        <begin position="233"/>
        <end position="255"/>
    </location>
</feature>
<feature type="transmembrane region" description="Helical" evidence="6">
    <location>
        <begin position="365"/>
        <end position="386"/>
    </location>
</feature>
<evidence type="ECO:0000313" key="8">
    <source>
        <dbReference type="EMBL" id="QUC08775.1"/>
    </source>
</evidence>
<feature type="transmembrane region" description="Helical" evidence="6">
    <location>
        <begin position="20"/>
        <end position="44"/>
    </location>
</feature>
<dbReference type="Pfam" id="PF07690">
    <property type="entry name" value="MFS_1"/>
    <property type="match status" value="1"/>
</dbReference>
<feature type="transmembrane region" description="Helical" evidence="6">
    <location>
        <begin position="308"/>
        <end position="333"/>
    </location>
</feature>
<feature type="transmembrane region" description="Helical" evidence="6">
    <location>
        <begin position="64"/>
        <end position="81"/>
    </location>
</feature>
<keyword evidence="4 6" id="KW-0472">Membrane</keyword>
<evidence type="ECO:0000256" key="5">
    <source>
        <dbReference type="SAM" id="MobiDB-lite"/>
    </source>
</evidence>
<dbReference type="Proteomes" id="UP000678513">
    <property type="component" value="Chromosome"/>
</dbReference>
<dbReference type="PROSITE" id="PS00216">
    <property type="entry name" value="SUGAR_TRANSPORT_1"/>
    <property type="match status" value="1"/>
</dbReference>
<dbReference type="InterPro" id="IPR020846">
    <property type="entry name" value="MFS_dom"/>
</dbReference>
<dbReference type="Gene3D" id="1.20.1720.10">
    <property type="entry name" value="Multidrug resistance protein D"/>
    <property type="match status" value="1"/>
</dbReference>
<protein>
    <submittedName>
        <fullName evidence="8">MFS transporter</fullName>
    </submittedName>
</protein>
<feature type="transmembrane region" description="Helical" evidence="6">
    <location>
        <begin position="88"/>
        <end position="107"/>
    </location>
</feature>
<feature type="transmembrane region" description="Helical" evidence="6">
    <location>
        <begin position="474"/>
        <end position="492"/>
    </location>
</feature>
<evidence type="ECO:0000313" key="9">
    <source>
        <dbReference type="Proteomes" id="UP000678513"/>
    </source>
</evidence>
<feature type="transmembrane region" description="Helical" evidence="6">
    <location>
        <begin position="275"/>
        <end position="296"/>
    </location>
</feature>
<dbReference type="InterPro" id="IPR011701">
    <property type="entry name" value="MFS"/>
</dbReference>
<dbReference type="InterPro" id="IPR005829">
    <property type="entry name" value="Sugar_transporter_CS"/>
</dbReference>
<keyword evidence="2 6" id="KW-0812">Transmembrane</keyword>
<evidence type="ECO:0000256" key="2">
    <source>
        <dbReference type="ARBA" id="ARBA00022692"/>
    </source>
</evidence>
<feature type="transmembrane region" description="Helical" evidence="6">
    <location>
        <begin position="340"/>
        <end position="359"/>
    </location>
</feature>
<reference evidence="8 9" key="1">
    <citation type="submission" date="2021-03" db="EMBL/GenBank/DDBJ databases">
        <title>Human Oral Microbial Genomes.</title>
        <authorList>
            <person name="Johnston C.D."/>
            <person name="Chen T."/>
            <person name="Dewhirst F.E."/>
        </authorList>
    </citation>
    <scope>NUCLEOTIDE SEQUENCE [LARGE SCALE GENOMIC DNA]</scope>
    <source>
        <strain evidence="8 9">DSMZ 100122</strain>
    </source>
</reference>
<comment type="subcellular location">
    <subcellularLocation>
        <location evidence="1">Cell membrane</location>
        <topology evidence="1">Multi-pass membrane protein</topology>
    </subcellularLocation>
</comment>
<accession>A0ABX7Y7F5</accession>
<dbReference type="Gene3D" id="1.20.1250.20">
    <property type="entry name" value="MFS general substrate transporter like domains"/>
    <property type="match status" value="1"/>
</dbReference>
<feature type="transmembrane region" description="Helical" evidence="6">
    <location>
        <begin position="146"/>
        <end position="164"/>
    </location>
</feature>
<feature type="compositionally biased region" description="Acidic residues" evidence="5">
    <location>
        <begin position="499"/>
        <end position="511"/>
    </location>
</feature>
<evidence type="ECO:0000259" key="7">
    <source>
        <dbReference type="PROSITE" id="PS50850"/>
    </source>
</evidence>
<proteinExistence type="predicted"/>
<keyword evidence="3 6" id="KW-1133">Transmembrane helix</keyword>
<feature type="domain" description="Major facilitator superfamily (MFS) profile" evidence="7">
    <location>
        <begin position="22"/>
        <end position="495"/>
    </location>
</feature>
<dbReference type="PROSITE" id="PS50850">
    <property type="entry name" value="MFS"/>
    <property type="match status" value="1"/>
</dbReference>
<name>A0ABX7Y7F5_9ACTN</name>
<dbReference type="EMBL" id="CP072384">
    <property type="protein sequence ID" value="QUC08775.1"/>
    <property type="molecule type" value="Genomic_DNA"/>
</dbReference>
<evidence type="ECO:0000256" key="6">
    <source>
        <dbReference type="SAM" id="Phobius"/>
    </source>
</evidence>
<evidence type="ECO:0000256" key="3">
    <source>
        <dbReference type="ARBA" id="ARBA00022989"/>
    </source>
</evidence>